<dbReference type="OrthoDB" id="3820697at2"/>
<dbReference type="Proteomes" id="UP000305546">
    <property type="component" value="Unassembled WGS sequence"/>
</dbReference>
<comment type="caution">
    <text evidence="2">The sequence shown here is derived from an EMBL/GenBank/DDBJ whole genome shotgun (WGS) entry which is preliminary data.</text>
</comment>
<proteinExistence type="predicted"/>
<dbReference type="AlphaFoldDB" id="A0A5C4M006"/>
<evidence type="ECO:0000313" key="2">
    <source>
        <dbReference type="EMBL" id="TNC23941.1"/>
    </source>
</evidence>
<protein>
    <recommendedName>
        <fullName evidence="4">Bacterial bifunctional deaminase-reductase C-terminal domain-containing protein</fullName>
    </recommendedName>
</protein>
<evidence type="ECO:0008006" key="4">
    <source>
        <dbReference type="Google" id="ProtNLM"/>
    </source>
</evidence>
<evidence type="ECO:0000256" key="1">
    <source>
        <dbReference type="SAM" id="MobiDB-lite"/>
    </source>
</evidence>
<evidence type="ECO:0000313" key="3">
    <source>
        <dbReference type="Proteomes" id="UP000305546"/>
    </source>
</evidence>
<sequence length="147" mass="15566">MATTIMGAAAVSLDGFMADTGDGVGPLFDYLVGGEVEWSLPGGEHQPSRSSRATADFMRTKYADIAAVVMGRRVFDLTNGWNGVPAAGEHVFVVTHKPPADWEFAGTAPFTSSAGWKRASRRRGSTRETGSSTCPRGRSAARPCGWA</sequence>
<dbReference type="EMBL" id="VDFW01000017">
    <property type="protein sequence ID" value="TNC23941.1"/>
    <property type="molecule type" value="Genomic_DNA"/>
</dbReference>
<keyword evidence="3" id="KW-1185">Reference proteome</keyword>
<dbReference type="InterPro" id="IPR024072">
    <property type="entry name" value="DHFR-like_dom_sf"/>
</dbReference>
<feature type="region of interest" description="Disordered" evidence="1">
    <location>
        <begin position="115"/>
        <end position="147"/>
    </location>
</feature>
<organism evidence="2 3">
    <name type="scientific">Amycolatopsis alkalitolerans</name>
    <dbReference type="NCBI Taxonomy" id="2547244"/>
    <lineage>
        <taxon>Bacteria</taxon>
        <taxon>Bacillati</taxon>
        <taxon>Actinomycetota</taxon>
        <taxon>Actinomycetes</taxon>
        <taxon>Pseudonocardiales</taxon>
        <taxon>Pseudonocardiaceae</taxon>
        <taxon>Amycolatopsis</taxon>
    </lineage>
</organism>
<accession>A0A5C4M006</accession>
<reference evidence="2 3" key="1">
    <citation type="submission" date="2019-06" db="EMBL/GenBank/DDBJ databases">
        <title>Amycolatopsis alkalitolerans sp. nov., isolated from Gastrodia elata Blume.</title>
        <authorList>
            <person name="Narsing Rao M.P."/>
            <person name="Li W.J."/>
        </authorList>
    </citation>
    <scope>NUCLEOTIDE SEQUENCE [LARGE SCALE GENOMIC DNA]</scope>
    <source>
        <strain evidence="2 3">SYSUP0005</strain>
    </source>
</reference>
<dbReference type="Gene3D" id="3.40.430.10">
    <property type="entry name" value="Dihydrofolate Reductase, subunit A"/>
    <property type="match status" value="1"/>
</dbReference>
<gene>
    <name evidence="2" type="ORF">FG385_19790</name>
</gene>
<dbReference type="SUPFAM" id="SSF53597">
    <property type="entry name" value="Dihydrofolate reductase-like"/>
    <property type="match status" value="1"/>
</dbReference>
<name>A0A5C4M006_9PSEU</name>
<dbReference type="RefSeq" id="WP_139098254.1">
    <property type="nucleotide sequence ID" value="NZ_VDFW01000017.1"/>
</dbReference>